<sequence>MLVMKTNEIRNKFLKFFEKKSHVIWPSDSLVPQNDPTLLFTGAGMNQFKDMFLGKGNLDFKKATTCQKCLRTGDIDNVGKTASHHTFFEMLGNFSFGDYFKTETIEWAWEFLTQELKIPEERLRVSVYKDDQESYEIWGKNIGVPPSKIYRYGEKDNFWPANAPLLGPNGPCGPCSEIFFDQGEKVGCGRKECEPACDCGRFVEIWNLVFTQYNRTEGGKLVPLPNRNVDTGMGLERMARVMQGVQTNFDIDIFSPIIKSLEEITQIKYSGKDGHAILMRRIADHLKACVFCISDGVLPGNEGRSYVERRLLRRAIRDGTQLGVKDCFLYKLVPIVSNVMQEYYPDIKQRRENIARIVKSEEEKFHETLELGTARLKELMDVLQRNKQKVLSGQEAFKLYDTYGFPMDMTELILEEKGFAVDKDGFENELKKQRLQARTSSQMTGQVFDTGPLSRIKDISKGTEFLGYQEDACEAKVIALIQGDTLVEAAVAGGEITVILDRTPFYGESGGQIGDTGVLESNGNQVRITDTKKNNDFILHVGKVTKGEIKTGEVIRAKIDIQRRNSIRRNHSATHVLHYVLRKVIGQHAEQSGSLVAPDRLRFDFHHFSGLTQEEITRIEDMANEIILTNVPVVVKELPIQEARNAGAMALFGEKYGELVRMAAIGDFSKELCGGTHVHYSGEIGLFRIIGESSVAAGIRRIEAMTGMAALNRDRDKERLINEMCNVLNTNEDKLIPKTQDLLSELKNLQKEVHKVKQKEISGKVDSFIEHAKEVSGVKIIARKLDEATADDLRKTADMLMKSAKEMAIILGAAQNGRVTIIAALSPNLVKCGLHAGNLSKEIAKVVGGGGGGRPEMAQAGGQWPEKLDEALSFATELLSKKIREGALLSSG</sequence>
<dbReference type="Pfam" id="PF02272">
    <property type="entry name" value="DHHA1"/>
    <property type="match status" value="1"/>
</dbReference>
<evidence type="ECO:0000313" key="15">
    <source>
        <dbReference type="Proteomes" id="UP000034954"/>
    </source>
</evidence>
<comment type="function">
    <text evidence="12">Catalyzes the attachment of alanine to tRNA(Ala) in a two-step reaction: alanine is first activated by ATP to form Ala-AMP and then transferred to the acceptor end of tRNA(Ala). Also edits incorrectly charged Ser-tRNA(Ala) and Gly-tRNA(Ala) via its editing domain.</text>
</comment>
<evidence type="ECO:0000256" key="1">
    <source>
        <dbReference type="ARBA" id="ARBA00004496"/>
    </source>
</evidence>
<feature type="domain" description="Alanyl-transfer RNA synthetases family profile" evidence="13">
    <location>
        <begin position="4"/>
        <end position="716"/>
    </location>
</feature>
<keyword evidence="10 12" id="KW-0648">Protein biosynthesis</keyword>
<dbReference type="InterPro" id="IPR050058">
    <property type="entry name" value="Ala-tRNA_ligase"/>
</dbReference>
<dbReference type="Pfam" id="PF01411">
    <property type="entry name" value="tRNA-synt_2c"/>
    <property type="match status" value="1"/>
</dbReference>
<dbReference type="SUPFAM" id="SSF50447">
    <property type="entry name" value="Translation proteins"/>
    <property type="match status" value="1"/>
</dbReference>
<dbReference type="GO" id="GO:0004813">
    <property type="term" value="F:alanine-tRNA ligase activity"/>
    <property type="evidence" value="ECO:0007669"/>
    <property type="project" value="UniProtKB-UniRule"/>
</dbReference>
<dbReference type="GO" id="GO:0008270">
    <property type="term" value="F:zinc ion binding"/>
    <property type="evidence" value="ECO:0007669"/>
    <property type="project" value="UniProtKB-UniRule"/>
</dbReference>
<evidence type="ECO:0000256" key="7">
    <source>
        <dbReference type="ARBA" id="ARBA00022833"/>
    </source>
</evidence>
<dbReference type="PROSITE" id="PS50860">
    <property type="entry name" value="AA_TRNA_LIGASE_II_ALA"/>
    <property type="match status" value="1"/>
</dbReference>
<evidence type="ECO:0000256" key="3">
    <source>
        <dbReference type="ARBA" id="ARBA00022555"/>
    </source>
</evidence>
<dbReference type="Pfam" id="PF07973">
    <property type="entry name" value="tRNA_SAD"/>
    <property type="match status" value="1"/>
</dbReference>
<dbReference type="AlphaFoldDB" id="A0A0M2UTB5"/>
<evidence type="ECO:0000256" key="12">
    <source>
        <dbReference type="HAMAP-Rule" id="MF_00036"/>
    </source>
</evidence>
<dbReference type="InterPro" id="IPR018163">
    <property type="entry name" value="Thr/Ala-tRNA-synth_IIc_edit"/>
</dbReference>
<dbReference type="GO" id="GO:0000049">
    <property type="term" value="F:tRNA binding"/>
    <property type="evidence" value="ECO:0007669"/>
    <property type="project" value="UniProtKB-KW"/>
</dbReference>
<keyword evidence="7 12" id="KW-0862">Zinc</keyword>
<feature type="binding site" evidence="12">
    <location>
        <position position="677"/>
    </location>
    <ligand>
        <name>Zn(2+)</name>
        <dbReference type="ChEBI" id="CHEBI:29105"/>
    </ligand>
</feature>
<dbReference type="GO" id="GO:0006419">
    <property type="term" value="P:alanyl-tRNA aminoacylation"/>
    <property type="evidence" value="ECO:0007669"/>
    <property type="project" value="UniProtKB-UniRule"/>
</dbReference>
<gene>
    <name evidence="12" type="primary">alaS</name>
    <name evidence="14" type="ORF">BROFUL_01963</name>
</gene>
<keyword evidence="12" id="KW-0963">Cytoplasm</keyword>
<dbReference type="FunFam" id="3.10.310.40:FF:000001">
    <property type="entry name" value="Alanine--tRNA ligase"/>
    <property type="match status" value="1"/>
</dbReference>
<proteinExistence type="inferred from homology"/>
<reference evidence="14 15" key="1">
    <citation type="journal article" date="2013" name="BMC Microbiol.">
        <title>Identification of the type II cytochrome c maturation pathway in anammox bacteria by comparative genomics.</title>
        <authorList>
            <person name="Ferousi C."/>
            <person name="Speth D.R."/>
            <person name="Reimann J."/>
            <person name="Op den Camp H.J."/>
            <person name="Allen J.W."/>
            <person name="Keltjens J.T."/>
            <person name="Jetten M.S."/>
        </authorList>
    </citation>
    <scope>NUCLEOTIDE SEQUENCE [LARGE SCALE GENOMIC DNA]</scope>
    <source>
        <strain evidence="14">RU1</strain>
    </source>
</reference>
<dbReference type="SUPFAM" id="SSF55186">
    <property type="entry name" value="ThrRS/AlaRS common domain"/>
    <property type="match status" value="1"/>
</dbReference>
<evidence type="ECO:0000256" key="5">
    <source>
        <dbReference type="ARBA" id="ARBA00022723"/>
    </source>
</evidence>
<dbReference type="GO" id="GO:0002161">
    <property type="term" value="F:aminoacyl-tRNA deacylase activity"/>
    <property type="evidence" value="ECO:0007669"/>
    <property type="project" value="TreeGrafter"/>
</dbReference>
<dbReference type="InterPro" id="IPR045864">
    <property type="entry name" value="aa-tRNA-synth_II/BPL/LPL"/>
</dbReference>
<evidence type="ECO:0000256" key="9">
    <source>
        <dbReference type="ARBA" id="ARBA00022884"/>
    </source>
</evidence>
<dbReference type="SUPFAM" id="SSF101353">
    <property type="entry name" value="Putative anticodon-binding domain of alanyl-tRNA synthetase (AlaRS)"/>
    <property type="match status" value="1"/>
</dbReference>
<evidence type="ECO:0000256" key="10">
    <source>
        <dbReference type="ARBA" id="ARBA00022917"/>
    </source>
</evidence>
<comment type="similarity">
    <text evidence="2 12">Belongs to the class-II aminoacyl-tRNA synthetase family.</text>
</comment>
<evidence type="ECO:0000256" key="8">
    <source>
        <dbReference type="ARBA" id="ARBA00022840"/>
    </source>
</evidence>
<dbReference type="FunFam" id="3.30.930.10:FF:000004">
    <property type="entry name" value="Alanine--tRNA ligase"/>
    <property type="match status" value="1"/>
</dbReference>
<dbReference type="Proteomes" id="UP000034954">
    <property type="component" value="Unassembled WGS sequence"/>
</dbReference>
<dbReference type="InterPro" id="IPR018164">
    <property type="entry name" value="Ala-tRNA-synth_IIc_N"/>
</dbReference>
<dbReference type="GO" id="GO:0005524">
    <property type="term" value="F:ATP binding"/>
    <property type="evidence" value="ECO:0007669"/>
    <property type="project" value="UniProtKB-UniRule"/>
</dbReference>
<dbReference type="FunFam" id="3.30.980.10:FF:000004">
    <property type="entry name" value="Alanine--tRNA ligase, cytoplasmic"/>
    <property type="match status" value="1"/>
</dbReference>
<feature type="binding site" evidence="12">
    <location>
        <position position="571"/>
    </location>
    <ligand>
        <name>Zn(2+)</name>
        <dbReference type="ChEBI" id="CHEBI:29105"/>
    </ligand>
</feature>
<dbReference type="InterPro" id="IPR009000">
    <property type="entry name" value="Transl_B-barrel_sf"/>
</dbReference>
<keyword evidence="3 12" id="KW-0820">tRNA-binding</keyword>
<dbReference type="PATRIC" id="fig|380242.3.peg.2445"/>
<dbReference type="PANTHER" id="PTHR11777">
    <property type="entry name" value="ALANYL-TRNA SYNTHETASE"/>
    <property type="match status" value="1"/>
</dbReference>
<comment type="catalytic activity">
    <reaction evidence="12">
        <text>tRNA(Ala) + L-alanine + ATP = L-alanyl-tRNA(Ala) + AMP + diphosphate</text>
        <dbReference type="Rhea" id="RHEA:12540"/>
        <dbReference type="Rhea" id="RHEA-COMP:9657"/>
        <dbReference type="Rhea" id="RHEA-COMP:9923"/>
        <dbReference type="ChEBI" id="CHEBI:30616"/>
        <dbReference type="ChEBI" id="CHEBI:33019"/>
        <dbReference type="ChEBI" id="CHEBI:57972"/>
        <dbReference type="ChEBI" id="CHEBI:78442"/>
        <dbReference type="ChEBI" id="CHEBI:78497"/>
        <dbReference type="ChEBI" id="CHEBI:456215"/>
        <dbReference type="EC" id="6.1.1.7"/>
    </reaction>
</comment>
<dbReference type="EMBL" id="LAQJ01000201">
    <property type="protein sequence ID" value="KKO19303.1"/>
    <property type="molecule type" value="Genomic_DNA"/>
</dbReference>
<dbReference type="GO" id="GO:0005829">
    <property type="term" value="C:cytosol"/>
    <property type="evidence" value="ECO:0007669"/>
    <property type="project" value="TreeGrafter"/>
</dbReference>
<dbReference type="InterPro" id="IPR018165">
    <property type="entry name" value="Ala-tRNA-synth_IIc_core"/>
</dbReference>
<evidence type="ECO:0000259" key="13">
    <source>
        <dbReference type="PROSITE" id="PS50860"/>
    </source>
</evidence>
<dbReference type="FunFam" id="3.30.54.20:FF:000001">
    <property type="entry name" value="Alanine--tRNA ligase"/>
    <property type="match status" value="1"/>
</dbReference>
<dbReference type="PRINTS" id="PR00980">
    <property type="entry name" value="TRNASYNTHALA"/>
</dbReference>
<dbReference type="Gene3D" id="3.10.310.40">
    <property type="match status" value="1"/>
</dbReference>
<dbReference type="NCBIfam" id="TIGR00344">
    <property type="entry name" value="alaS"/>
    <property type="match status" value="1"/>
</dbReference>
<keyword evidence="11 12" id="KW-0030">Aminoacyl-tRNA synthetase</keyword>
<comment type="subcellular location">
    <subcellularLocation>
        <location evidence="1 12">Cytoplasm</location>
    </subcellularLocation>
</comment>
<dbReference type="Gene3D" id="2.40.30.130">
    <property type="match status" value="1"/>
</dbReference>
<feature type="binding site" evidence="12">
    <location>
        <position position="575"/>
    </location>
    <ligand>
        <name>Zn(2+)</name>
        <dbReference type="ChEBI" id="CHEBI:29105"/>
    </ligand>
</feature>
<dbReference type="Gene3D" id="3.30.54.20">
    <property type="match status" value="1"/>
</dbReference>
<comment type="domain">
    <text evidence="12">Consists of three domains; the N-terminal catalytic domain, the editing domain and the C-terminal C-Ala domain. The editing domain removes incorrectly charged amino acids, while the C-Ala domain, along with tRNA(Ala), serves as a bridge to cooperatively bring together the editing and aminoacylation centers thus stimulating deacylation of misacylated tRNAs.</text>
</comment>
<dbReference type="Gene3D" id="3.30.930.10">
    <property type="entry name" value="Bira Bifunctional Protein, Domain 2"/>
    <property type="match status" value="1"/>
</dbReference>
<dbReference type="SUPFAM" id="SSF55681">
    <property type="entry name" value="Class II aaRS and biotin synthetases"/>
    <property type="match status" value="1"/>
</dbReference>
<evidence type="ECO:0000256" key="2">
    <source>
        <dbReference type="ARBA" id="ARBA00008226"/>
    </source>
</evidence>
<dbReference type="HAMAP" id="MF_00036_B">
    <property type="entry name" value="Ala_tRNA_synth_B"/>
    <property type="match status" value="1"/>
</dbReference>
<dbReference type="CDD" id="cd00673">
    <property type="entry name" value="AlaRS_core"/>
    <property type="match status" value="1"/>
</dbReference>
<dbReference type="InterPro" id="IPR023033">
    <property type="entry name" value="Ala_tRNA_ligase_euk/bac"/>
</dbReference>
<keyword evidence="8 12" id="KW-0067">ATP-binding</keyword>
<dbReference type="InterPro" id="IPR012947">
    <property type="entry name" value="tRNA_SAD"/>
</dbReference>
<comment type="caution">
    <text evidence="14">The sequence shown here is derived from an EMBL/GenBank/DDBJ whole genome shotgun (WGS) entry which is preliminary data.</text>
</comment>
<dbReference type="InterPro" id="IPR002318">
    <property type="entry name" value="Ala-tRNA-lgiase_IIc"/>
</dbReference>
<organism evidence="14 15">
    <name type="scientific">Candidatus Brocadia fulgida</name>
    <dbReference type="NCBI Taxonomy" id="380242"/>
    <lineage>
        <taxon>Bacteria</taxon>
        <taxon>Pseudomonadati</taxon>
        <taxon>Planctomycetota</taxon>
        <taxon>Candidatus Brocadiia</taxon>
        <taxon>Candidatus Brocadiales</taxon>
        <taxon>Candidatus Brocadiaceae</taxon>
        <taxon>Candidatus Brocadia</taxon>
    </lineage>
</organism>
<evidence type="ECO:0000256" key="6">
    <source>
        <dbReference type="ARBA" id="ARBA00022741"/>
    </source>
</evidence>
<comment type="cofactor">
    <cofactor evidence="12">
        <name>Zn(2+)</name>
        <dbReference type="ChEBI" id="CHEBI:29105"/>
    </cofactor>
    <text evidence="12">Binds 1 zinc ion per subunit.</text>
</comment>
<evidence type="ECO:0000256" key="4">
    <source>
        <dbReference type="ARBA" id="ARBA00022598"/>
    </source>
</evidence>
<keyword evidence="5 12" id="KW-0479">Metal-binding</keyword>
<dbReference type="Gene3D" id="3.30.980.10">
    <property type="entry name" value="Threonyl-trna Synthetase, Chain A, domain 2"/>
    <property type="match status" value="1"/>
</dbReference>
<accession>A0A0M2UTB5</accession>
<name>A0A0M2UTB5_9BACT</name>
<keyword evidence="9 12" id="KW-0694">RNA-binding</keyword>
<keyword evidence="6 12" id="KW-0547">Nucleotide-binding</keyword>
<dbReference type="PANTHER" id="PTHR11777:SF9">
    <property type="entry name" value="ALANINE--TRNA LIGASE, CYTOPLASMIC"/>
    <property type="match status" value="1"/>
</dbReference>
<keyword evidence="4 12" id="KW-0436">Ligase</keyword>
<protein>
    <recommendedName>
        <fullName evidence="12">Alanine--tRNA ligase</fullName>
        <ecNumber evidence="12">6.1.1.7</ecNumber>
    </recommendedName>
    <alternativeName>
        <fullName evidence="12">Alanyl-tRNA synthetase</fullName>
        <shortName evidence="12">AlaRS</shortName>
    </alternativeName>
</protein>
<evidence type="ECO:0000313" key="14">
    <source>
        <dbReference type="EMBL" id="KKO19303.1"/>
    </source>
</evidence>
<dbReference type="Gene3D" id="6.10.250.550">
    <property type="match status" value="1"/>
</dbReference>
<keyword evidence="15" id="KW-1185">Reference proteome</keyword>
<evidence type="ECO:0000256" key="11">
    <source>
        <dbReference type="ARBA" id="ARBA00023146"/>
    </source>
</evidence>
<dbReference type="SMART" id="SM00863">
    <property type="entry name" value="tRNA_SAD"/>
    <property type="match status" value="1"/>
</dbReference>
<dbReference type="FunFam" id="2.40.30.130:FF:000001">
    <property type="entry name" value="Alanine--tRNA ligase"/>
    <property type="match status" value="1"/>
</dbReference>
<feature type="binding site" evidence="12">
    <location>
        <position position="673"/>
    </location>
    <ligand>
        <name>Zn(2+)</name>
        <dbReference type="ChEBI" id="CHEBI:29105"/>
    </ligand>
</feature>
<dbReference type="InterPro" id="IPR003156">
    <property type="entry name" value="DHHA1_dom"/>
</dbReference>
<dbReference type="InterPro" id="IPR018162">
    <property type="entry name" value="Ala-tRNA-ligase_IIc_anticod-bd"/>
</dbReference>
<dbReference type="EC" id="6.1.1.7" evidence="12"/>